<evidence type="ECO:0000256" key="1">
    <source>
        <dbReference type="ARBA" id="ARBA00004477"/>
    </source>
</evidence>
<evidence type="ECO:0000256" key="6">
    <source>
        <dbReference type="ARBA" id="ARBA00022892"/>
    </source>
</evidence>
<feature type="domain" description="Bap31/Bap29 cytoplasmic coiled-coil" evidence="14">
    <location>
        <begin position="193"/>
        <end position="243"/>
    </location>
</feature>
<keyword evidence="15" id="KW-1185">Reference proteome</keyword>
<keyword evidence="10 11" id="KW-0472">Membrane</keyword>
<evidence type="ECO:0000256" key="11">
    <source>
        <dbReference type="RuleBase" id="RU367026"/>
    </source>
</evidence>
<dbReference type="InParanoid" id="A0A1S3JN78"/>
<keyword evidence="9" id="KW-0175">Coiled coil</keyword>
<evidence type="ECO:0000256" key="3">
    <source>
        <dbReference type="ARBA" id="ARBA00022448"/>
    </source>
</evidence>
<dbReference type="Pfam" id="PF18035">
    <property type="entry name" value="Bap31_Bap29_C"/>
    <property type="match status" value="1"/>
</dbReference>
<evidence type="ECO:0000256" key="12">
    <source>
        <dbReference type="SAM" id="MobiDB-lite"/>
    </source>
</evidence>
<comment type="similarity">
    <text evidence="2 11">Belongs to the BCAP29/BCAP31 family.</text>
</comment>
<evidence type="ECO:0000256" key="10">
    <source>
        <dbReference type="ARBA" id="ARBA00023136"/>
    </source>
</evidence>
<dbReference type="FunCoup" id="A0A1S3JN78">
    <property type="interactions" value="1431"/>
</dbReference>
<dbReference type="Gene3D" id="1.20.5.110">
    <property type="match status" value="1"/>
</dbReference>
<keyword evidence="8 11" id="KW-1133">Transmembrane helix</keyword>
<dbReference type="InterPro" id="IPR008417">
    <property type="entry name" value="BAP29/BAP31"/>
</dbReference>
<organism evidence="15 16">
    <name type="scientific">Lingula anatina</name>
    <name type="common">Brachiopod</name>
    <name type="synonym">Lingula unguis</name>
    <dbReference type="NCBI Taxonomy" id="7574"/>
    <lineage>
        <taxon>Eukaryota</taxon>
        <taxon>Metazoa</taxon>
        <taxon>Spiralia</taxon>
        <taxon>Lophotrochozoa</taxon>
        <taxon>Brachiopoda</taxon>
        <taxon>Linguliformea</taxon>
        <taxon>Lingulata</taxon>
        <taxon>Lingulida</taxon>
        <taxon>Linguloidea</taxon>
        <taxon>Lingulidae</taxon>
        <taxon>Lingula</taxon>
    </lineage>
</organism>
<dbReference type="OrthoDB" id="435607at2759"/>
<dbReference type="KEGG" id="lak:106174712"/>
<keyword evidence="6 11" id="KW-0931">ER-Golgi transport</keyword>
<evidence type="ECO:0000313" key="16">
    <source>
        <dbReference type="RefSeq" id="XP_013411827.1"/>
    </source>
</evidence>
<dbReference type="STRING" id="7574.A0A1S3JN78"/>
<feature type="transmembrane region" description="Helical" evidence="11">
    <location>
        <begin position="40"/>
        <end position="63"/>
    </location>
</feature>
<keyword evidence="4 11" id="KW-0812">Transmembrane</keyword>
<evidence type="ECO:0000313" key="15">
    <source>
        <dbReference type="Proteomes" id="UP000085678"/>
    </source>
</evidence>
<feature type="transmembrane region" description="Helical" evidence="11">
    <location>
        <begin position="104"/>
        <end position="130"/>
    </location>
</feature>
<gene>
    <name evidence="16" type="primary">LOC106174712</name>
</gene>
<dbReference type="Pfam" id="PF05529">
    <property type="entry name" value="Bap31"/>
    <property type="match status" value="1"/>
</dbReference>
<keyword evidence="16" id="KW-0675">Receptor</keyword>
<dbReference type="GeneID" id="106174712"/>
<keyword evidence="3 11" id="KW-0813">Transport</keyword>
<dbReference type="GO" id="GO:0006888">
    <property type="term" value="P:endoplasmic reticulum to Golgi vesicle-mediated transport"/>
    <property type="evidence" value="ECO:0007669"/>
    <property type="project" value="UniProtKB-UniRule"/>
</dbReference>
<dbReference type="PANTHER" id="PTHR12701">
    <property type="entry name" value="BCR-ASSOCIATED PROTEIN, BAP"/>
    <property type="match status" value="1"/>
</dbReference>
<keyword evidence="5 11" id="KW-0256">Endoplasmic reticulum</keyword>
<dbReference type="InterPro" id="IPR041672">
    <property type="entry name" value="Bap31/Bap29_C"/>
</dbReference>
<dbReference type="InterPro" id="IPR040463">
    <property type="entry name" value="BAP29/BAP31_N"/>
</dbReference>
<comment type="subcellular location">
    <subcellularLocation>
        <location evidence="1 11">Endoplasmic reticulum membrane</location>
        <topology evidence="1 11">Multi-pass membrane protein</topology>
    </subcellularLocation>
</comment>
<accession>A0A1S3JN78</accession>
<evidence type="ECO:0000256" key="4">
    <source>
        <dbReference type="ARBA" id="ARBA00022692"/>
    </source>
</evidence>
<dbReference type="GO" id="GO:0070973">
    <property type="term" value="P:protein localization to endoplasmic reticulum exit site"/>
    <property type="evidence" value="ECO:0007669"/>
    <property type="project" value="UniProtKB-UniRule"/>
</dbReference>
<proteinExistence type="inferred from homology"/>
<protein>
    <recommendedName>
        <fullName evidence="11">Endoplasmic reticulum transmembrane protein</fullName>
    </recommendedName>
</protein>
<sequence length="244" mass="28410">MSFQWTFIATFLYVEIFLVVLLLLPFISPTTWQKLFKSRFLMIITSYANYYFTVFIVILMVVFGDAIREVYKYSGEEKMLDPKTTHHDTLEHIQLRLFRSQRNLYIAGFALFLWLVLKRLVVLISAAATLTAQRDVALKQAENTSAHAKKLMEEADTKKANKDNEEKDEERKRTSSASDKLEEELKRVKEDLEKSESELEQSKRDLQTLKKQASATNNEYDRLLKEHAELQAKLESGGEDKKDL</sequence>
<comment type="function">
    <text evidence="11">May play a role in anterograde transport of membrane proteins from the endoplasmic reticulum to the Golgi.</text>
</comment>
<evidence type="ECO:0000256" key="2">
    <source>
        <dbReference type="ARBA" id="ARBA00007956"/>
    </source>
</evidence>
<evidence type="ECO:0000256" key="5">
    <source>
        <dbReference type="ARBA" id="ARBA00022824"/>
    </source>
</evidence>
<feature type="domain" description="BAP29/BAP31 transmembrane" evidence="13">
    <location>
        <begin position="1"/>
        <end position="134"/>
    </location>
</feature>
<evidence type="ECO:0000256" key="8">
    <source>
        <dbReference type="ARBA" id="ARBA00022989"/>
    </source>
</evidence>
<feature type="region of interest" description="Disordered" evidence="12">
    <location>
        <begin position="148"/>
        <end position="224"/>
    </location>
</feature>
<dbReference type="GO" id="GO:0005789">
    <property type="term" value="C:endoplasmic reticulum membrane"/>
    <property type="evidence" value="ECO:0007669"/>
    <property type="project" value="UniProtKB-SubCell"/>
</dbReference>
<dbReference type="PANTHER" id="PTHR12701:SF20">
    <property type="entry name" value="ENDOPLASMIC RETICULUM TRANSMEMBRANE PROTEIN"/>
    <property type="match status" value="1"/>
</dbReference>
<name>A0A1S3JN78_LINAN</name>
<dbReference type="RefSeq" id="XP_013411827.1">
    <property type="nucleotide sequence ID" value="XM_013556373.1"/>
</dbReference>
<feature type="compositionally biased region" description="Basic and acidic residues" evidence="12">
    <location>
        <begin position="150"/>
        <end position="208"/>
    </location>
</feature>
<dbReference type="Proteomes" id="UP000085678">
    <property type="component" value="Unplaced"/>
</dbReference>
<feature type="transmembrane region" description="Helical" evidence="11">
    <location>
        <begin position="6"/>
        <end position="28"/>
    </location>
</feature>
<dbReference type="GO" id="GO:0006886">
    <property type="term" value="P:intracellular protein transport"/>
    <property type="evidence" value="ECO:0007669"/>
    <property type="project" value="UniProtKB-UniRule"/>
</dbReference>
<evidence type="ECO:0000259" key="13">
    <source>
        <dbReference type="Pfam" id="PF05529"/>
    </source>
</evidence>
<feature type="compositionally biased region" description="Polar residues" evidence="12">
    <location>
        <begin position="209"/>
        <end position="218"/>
    </location>
</feature>
<reference evidence="16" key="1">
    <citation type="submission" date="2025-08" db="UniProtKB">
        <authorList>
            <consortium name="RefSeq"/>
        </authorList>
    </citation>
    <scope>IDENTIFICATION</scope>
    <source>
        <tissue evidence="16">Gonads</tissue>
    </source>
</reference>
<keyword evidence="7 11" id="KW-0653">Protein transport</keyword>
<evidence type="ECO:0000256" key="9">
    <source>
        <dbReference type="ARBA" id="ARBA00023054"/>
    </source>
</evidence>
<evidence type="ECO:0000256" key="7">
    <source>
        <dbReference type="ARBA" id="ARBA00022927"/>
    </source>
</evidence>
<evidence type="ECO:0000259" key="14">
    <source>
        <dbReference type="Pfam" id="PF18035"/>
    </source>
</evidence>
<dbReference type="AlphaFoldDB" id="A0A1S3JN78"/>